<evidence type="ECO:0000256" key="2">
    <source>
        <dbReference type="ARBA" id="ARBA00007977"/>
    </source>
</evidence>
<evidence type="ECO:0000256" key="3">
    <source>
        <dbReference type="ARBA" id="ARBA00022475"/>
    </source>
</evidence>
<sequence>MPHLRAGRRRLAAQVQGAAIHELSRGAASPPVAPPPPAAPAAAPATLLPGLLLCALLASAGFWLAEAAWVKNTLHFSALLIVILLGIAWKSLAPVPGVLLPGIRMAQRPVLRWAVAGLGFRLSIGELWRIGGPALGVVILSTFAALAFGWWIARRLGVGEKLGLLLGVGGAICGASAVVAADSVVQGENQDAPVAMGVITLLGTVGIVVYPLLARALGMSPFLYGVWDGASLHEMAQVVAAGFGLSEEAARVATVVKLARIALLAPVVLYLGWSLRHAHRAAGRARVAPVPWFLVVFVGFTIVNSLGWLPAGALDLVRRADLWMLCVGMAGVGLQTGFSDLRAAGLKPVAVGAAQWVFLSALSYALARWLCGKA</sequence>
<evidence type="ECO:0000256" key="1">
    <source>
        <dbReference type="ARBA" id="ARBA00004651"/>
    </source>
</evidence>
<evidence type="ECO:0000256" key="5">
    <source>
        <dbReference type="ARBA" id="ARBA00022989"/>
    </source>
</evidence>
<dbReference type="InterPro" id="IPR018383">
    <property type="entry name" value="UPF0324_pro"/>
</dbReference>
<dbReference type="Pfam" id="PF03601">
    <property type="entry name" value="Cons_hypoth698"/>
    <property type="match status" value="1"/>
</dbReference>
<feature type="transmembrane region" description="Helical" evidence="7">
    <location>
        <begin position="350"/>
        <end position="371"/>
    </location>
</feature>
<feature type="transmembrane region" description="Helical" evidence="7">
    <location>
        <begin position="162"/>
        <end position="181"/>
    </location>
</feature>
<organism evidence="8 9">
    <name type="scientific">Eiseniibacteriota bacterium</name>
    <dbReference type="NCBI Taxonomy" id="2212470"/>
    <lineage>
        <taxon>Bacteria</taxon>
        <taxon>Candidatus Eiseniibacteriota</taxon>
    </lineage>
</organism>
<gene>
    <name evidence="8" type="ORF">E6K72_13995</name>
</gene>
<comment type="similarity">
    <text evidence="2">Belongs to the UPF0324 family.</text>
</comment>
<evidence type="ECO:0000256" key="7">
    <source>
        <dbReference type="SAM" id="Phobius"/>
    </source>
</evidence>
<evidence type="ECO:0000256" key="4">
    <source>
        <dbReference type="ARBA" id="ARBA00022692"/>
    </source>
</evidence>
<dbReference type="EMBL" id="VBOS01000529">
    <property type="protein sequence ID" value="TMQ47478.1"/>
    <property type="molecule type" value="Genomic_DNA"/>
</dbReference>
<feature type="transmembrane region" description="Helical" evidence="7">
    <location>
        <begin position="45"/>
        <end position="64"/>
    </location>
</feature>
<keyword evidence="6 7" id="KW-0472">Membrane</keyword>
<keyword evidence="3" id="KW-1003">Cell membrane</keyword>
<proteinExistence type="inferred from homology"/>
<comment type="caution">
    <text evidence="8">The sequence shown here is derived from an EMBL/GenBank/DDBJ whole genome shotgun (WGS) entry which is preliminary data.</text>
</comment>
<accession>A0A538S7V8</accession>
<keyword evidence="4 7" id="KW-0812">Transmembrane</keyword>
<keyword evidence="5 7" id="KW-1133">Transmembrane helix</keyword>
<evidence type="ECO:0000313" key="8">
    <source>
        <dbReference type="EMBL" id="TMQ47478.1"/>
    </source>
</evidence>
<feature type="transmembrane region" description="Helical" evidence="7">
    <location>
        <begin position="134"/>
        <end position="153"/>
    </location>
</feature>
<dbReference type="PANTHER" id="PTHR30106:SF2">
    <property type="entry name" value="UPF0324 INNER MEMBRANE PROTEIN YEIH"/>
    <property type="match status" value="1"/>
</dbReference>
<feature type="transmembrane region" description="Helical" evidence="7">
    <location>
        <begin position="261"/>
        <end position="278"/>
    </location>
</feature>
<reference evidence="8 9" key="1">
    <citation type="journal article" date="2019" name="Nat. Microbiol.">
        <title>Mediterranean grassland soil C-N compound turnover is dependent on rainfall and depth, and is mediated by genomically divergent microorganisms.</title>
        <authorList>
            <person name="Diamond S."/>
            <person name="Andeer P.F."/>
            <person name="Li Z."/>
            <person name="Crits-Christoph A."/>
            <person name="Burstein D."/>
            <person name="Anantharaman K."/>
            <person name="Lane K.R."/>
            <person name="Thomas B.C."/>
            <person name="Pan C."/>
            <person name="Northen T.R."/>
            <person name="Banfield J.F."/>
        </authorList>
    </citation>
    <scope>NUCLEOTIDE SEQUENCE [LARGE SCALE GENOMIC DNA]</scope>
    <source>
        <strain evidence="8">WS_2</strain>
    </source>
</reference>
<dbReference type="PANTHER" id="PTHR30106">
    <property type="entry name" value="INNER MEMBRANE PROTEIN YEIH-RELATED"/>
    <property type="match status" value="1"/>
</dbReference>
<name>A0A538S7V8_UNCEI</name>
<feature type="transmembrane region" description="Helical" evidence="7">
    <location>
        <begin position="193"/>
        <end position="213"/>
    </location>
</feature>
<protein>
    <submittedName>
        <fullName evidence="8">Putative sulfate exporter family transporter</fullName>
    </submittedName>
</protein>
<dbReference type="GO" id="GO:0005886">
    <property type="term" value="C:plasma membrane"/>
    <property type="evidence" value="ECO:0007669"/>
    <property type="project" value="UniProtKB-SubCell"/>
</dbReference>
<dbReference type="Proteomes" id="UP000317716">
    <property type="component" value="Unassembled WGS sequence"/>
</dbReference>
<feature type="transmembrane region" description="Helical" evidence="7">
    <location>
        <begin position="76"/>
        <end position="98"/>
    </location>
</feature>
<feature type="transmembrane region" description="Helical" evidence="7">
    <location>
        <begin position="290"/>
        <end position="309"/>
    </location>
</feature>
<dbReference type="AlphaFoldDB" id="A0A538S7V8"/>
<comment type="subcellular location">
    <subcellularLocation>
        <location evidence="1">Cell membrane</location>
        <topology evidence="1">Multi-pass membrane protein</topology>
    </subcellularLocation>
</comment>
<evidence type="ECO:0000313" key="9">
    <source>
        <dbReference type="Proteomes" id="UP000317716"/>
    </source>
</evidence>
<evidence type="ECO:0000256" key="6">
    <source>
        <dbReference type="ARBA" id="ARBA00023136"/>
    </source>
</evidence>